<comment type="subcellular location">
    <subcellularLocation>
        <location evidence="1">Cell membrane</location>
        <topology evidence="1">Multi-pass membrane protein</topology>
    </subcellularLocation>
</comment>
<sequence>MNEDHTAETGAPAPGSAGTMVGPWAPLSRPVFRLLWITGLTANVCSWMFEVAAAWTMTTAPGATPLLVALIQTAATAPVFLFALPSGALADIIDRRHYLIFSQVWVAVVSVAVGALSLAGVLAPGLLFVAAFLMGTGLIMRLPTFASLIQEVVPRNEIPAAVLLYGFALNASRAVGPVIAGAIVALGGTAYVFLMNGALSIAAVVFLIQWRREPSPPSNLPSERFMGAILVGIQFVRNTPALLAVLARGAVFSFFGMASLALLPVVARTQLNGGPTTYSLLVACFGIGALVLAMTVARIRKRFSRDQLVVAAWLLSAATSAMVGLSHDAYLVGIAMLCAGFAWMAAFGAFQVAAQLALPRWVGGRGLALVLMALWIGMACGGVSWGQLATKSSVSTSLLAAAVASLFGLLATLRLKLGGGAEEDLTPSPYWSEANLAAPIEPGQGPVLVAVEYQIDPARADEFLDLMRASRRMRLRNGAISWSIFRDVTNAGLFVEQFMDESWLAHLRHRERLTASELEIRNRKLALHVGENRPTVRYFIGADIPNEK</sequence>
<accession>A0A916J1J1</accession>
<feature type="transmembrane region" description="Helical" evidence="7">
    <location>
        <begin position="331"/>
        <end position="354"/>
    </location>
</feature>
<dbReference type="Gene3D" id="1.20.1250.20">
    <property type="entry name" value="MFS general substrate transporter like domains"/>
    <property type="match status" value="1"/>
</dbReference>
<evidence type="ECO:0000256" key="1">
    <source>
        <dbReference type="ARBA" id="ARBA00004651"/>
    </source>
</evidence>
<gene>
    <name evidence="9" type="ORF">GTOL_10181</name>
</gene>
<evidence type="ECO:0000256" key="3">
    <source>
        <dbReference type="ARBA" id="ARBA00022475"/>
    </source>
</evidence>
<feature type="transmembrane region" description="Helical" evidence="7">
    <location>
        <begin position="394"/>
        <end position="413"/>
    </location>
</feature>
<dbReference type="AlphaFoldDB" id="A0A916J1J1"/>
<evidence type="ECO:0000313" key="9">
    <source>
        <dbReference type="EMBL" id="CAG4882299.1"/>
    </source>
</evidence>
<evidence type="ECO:0000259" key="8">
    <source>
        <dbReference type="PROSITE" id="PS50850"/>
    </source>
</evidence>
<feature type="transmembrane region" description="Helical" evidence="7">
    <location>
        <begin position="241"/>
        <end position="266"/>
    </location>
</feature>
<keyword evidence="2" id="KW-0813">Transport</keyword>
<feature type="transmembrane region" description="Helical" evidence="7">
    <location>
        <begin position="278"/>
        <end position="296"/>
    </location>
</feature>
<feature type="transmembrane region" description="Helical" evidence="7">
    <location>
        <begin position="308"/>
        <end position="325"/>
    </location>
</feature>
<evidence type="ECO:0000256" key="5">
    <source>
        <dbReference type="ARBA" id="ARBA00022989"/>
    </source>
</evidence>
<keyword evidence="6 7" id="KW-0472">Membrane</keyword>
<organism evidence="9 10">
    <name type="scientific">Georgfuchsia toluolica</name>
    <dbReference type="NCBI Taxonomy" id="424218"/>
    <lineage>
        <taxon>Bacteria</taxon>
        <taxon>Pseudomonadati</taxon>
        <taxon>Pseudomonadota</taxon>
        <taxon>Betaproteobacteria</taxon>
        <taxon>Nitrosomonadales</taxon>
        <taxon>Sterolibacteriaceae</taxon>
        <taxon>Georgfuchsia</taxon>
    </lineage>
</organism>
<evidence type="ECO:0000313" key="10">
    <source>
        <dbReference type="Proteomes" id="UP000742786"/>
    </source>
</evidence>
<keyword evidence="10" id="KW-1185">Reference proteome</keyword>
<comment type="caution">
    <text evidence="9">The sequence shown here is derived from an EMBL/GenBank/DDBJ whole genome shotgun (WGS) entry which is preliminary data.</text>
</comment>
<evidence type="ECO:0000256" key="2">
    <source>
        <dbReference type="ARBA" id="ARBA00022448"/>
    </source>
</evidence>
<dbReference type="InterPro" id="IPR020846">
    <property type="entry name" value="MFS_dom"/>
</dbReference>
<dbReference type="RefSeq" id="WP_220634386.1">
    <property type="nucleotide sequence ID" value="NZ_CAJQUM010000001.1"/>
</dbReference>
<keyword evidence="4 7" id="KW-0812">Transmembrane</keyword>
<keyword evidence="3" id="KW-1003">Cell membrane</keyword>
<feature type="domain" description="Major facilitator superfamily (MFS) profile" evidence="8">
    <location>
        <begin position="31"/>
        <end position="420"/>
    </location>
</feature>
<feature type="transmembrane region" description="Helical" evidence="7">
    <location>
        <begin position="125"/>
        <end position="149"/>
    </location>
</feature>
<feature type="transmembrane region" description="Helical" evidence="7">
    <location>
        <begin position="161"/>
        <end position="184"/>
    </location>
</feature>
<dbReference type="GO" id="GO:0005886">
    <property type="term" value="C:plasma membrane"/>
    <property type="evidence" value="ECO:0007669"/>
    <property type="project" value="UniProtKB-SubCell"/>
</dbReference>
<feature type="transmembrane region" description="Helical" evidence="7">
    <location>
        <begin position="34"/>
        <end position="55"/>
    </location>
</feature>
<evidence type="ECO:0000256" key="4">
    <source>
        <dbReference type="ARBA" id="ARBA00022692"/>
    </source>
</evidence>
<feature type="transmembrane region" description="Helical" evidence="7">
    <location>
        <begin position="98"/>
        <end position="119"/>
    </location>
</feature>
<dbReference type="SUPFAM" id="SSF103473">
    <property type="entry name" value="MFS general substrate transporter"/>
    <property type="match status" value="1"/>
</dbReference>
<dbReference type="InterPro" id="IPR010290">
    <property type="entry name" value="TM_effector"/>
</dbReference>
<feature type="transmembrane region" description="Helical" evidence="7">
    <location>
        <begin position="366"/>
        <end position="388"/>
    </location>
</feature>
<protein>
    <submittedName>
        <fullName evidence="9">Transporter</fullName>
    </submittedName>
</protein>
<dbReference type="Proteomes" id="UP000742786">
    <property type="component" value="Unassembled WGS sequence"/>
</dbReference>
<dbReference type="PROSITE" id="PS50850">
    <property type="entry name" value="MFS"/>
    <property type="match status" value="1"/>
</dbReference>
<keyword evidence="5 7" id="KW-1133">Transmembrane helix</keyword>
<name>A0A916J1J1_9PROT</name>
<evidence type="ECO:0000256" key="6">
    <source>
        <dbReference type="ARBA" id="ARBA00023136"/>
    </source>
</evidence>
<dbReference type="EMBL" id="CAJQUM010000001">
    <property type="protein sequence ID" value="CAG4882299.1"/>
    <property type="molecule type" value="Genomic_DNA"/>
</dbReference>
<dbReference type="InterPro" id="IPR036259">
    <property type="entry name" value="MFS_trans_sf"/>
</dbReference>
<dbReference type="PANTHER" id="PTHR23513">
    <property type="entry name" value="INTEGRAL MEMBRANE EFFLUX PROTEIN-RELATED"/>
    <property type="match status" value="1"/>
</dbReference>
<evidence type="ECO:0000256" key="7">
    <source>
        <dbReference type="SAM" id="Phobius"/>
    </source>
</evidence>
<reference evidence="9" key="1">
    <citation type="submission" date="2021-04" db="EMBL/GenBank/DDBJ databases">
        <authorList>
            <person name="Hornung B."/>
        </authorList>
    </citation>
    <scope>NUCLEOTIDE SEQUENCE</scope>
    <source>
        <strain evidence="9">G5G6</strain>
    </source>
</reference>
<feature type="transmembrane region" description="Helical" evidence="7">
    <location>
        <begin position="67"/>
        <end position="86"/>
    </location>
</feature>
<dbReference type="CDD" id="cd06173">
    <property type="entry name" value="MFS_MefA_like"/>
    <property type="match status" value="1"/>
</dbReference>
<dbReference type="GO" id="GO:0022857">
    <property type="term" value="F:transmembrane transporter activity"/>
    <property type="evidence" value="ECO:0007669"/>
    <property type="project" value="InterPro"/>
</dbReference>
<proteinExistence type="predicted"/>
<feature type="transmembrane region" description="Helical" evidence="7">
    <location>
        <begin position="190"/>
        <end position="208"/>
    </location>
</feature>
<dbReference type="PANTHER" id="PTHR23513:SF11">
    <property type="entry name" value="STAPHYLOFERRIN A TRANSPORTER"/>
    <property type="match status" value="1"/>
</dbReference>
<dbReference type="Pfam" id="PF05977">
    <property type="entry name" value="MFS_3"/>
    <property type="match status" value="1"/>
</dbReference>